<accession>A0A0A1F995</accession>
<evidence type="ECO:0000313" key="4">
    <source>
        <dbReference type="EMBL" id="AIY39432.1"/>
    </source>
</evidence>
<dbReference type="SUPFAM" id="SSF56954">
    <property type="entry name" value="Outer membrane efflux proteins (OEP)"/>
    <property type="match status" value="1"/>
</dbReference>
<dbReference type="InterPro" id="IPR010131">
    <property type="entry name" value="MdtP/NodT-like"/>
</dbReference>
<dbReference type="Proteomes" id="UP000030302">
    <property type="component" value="Chromosome"/>
</dbReference>
<evidence type="ECO:0000256" key="2">
    <source>
        <dbReference type="RuleBase" id="RU362097"/>
    </source>
</evidence>
<evidence type="ECO:0000256" key="1">
    <source>
        <dbReference type="ARBA" id="ARBA00007613"/>
    </source>
</evidence>
<keyword evidence="3" id="KW-0175">Coiled coil</keyword>
<reference evidence="5" key="1">
    <citation type="journal article" date="2014" name="Soil Biol. Biochem.">
        <title>Structure and function of bacterial communities in ageing soils: Insights from the Mendocino ecological staircase.</title>
        <authorList>
            <person name="Uroz S."/>
            <person name="Tech J.J."/>
            <person name="Sawaya N.A."/>
            <person name="Frey-Klett P."/>
            <person name="Leveau J.H.J."/>
        </authorList>
    </citation>
    <scope>NUCLEOTIDE SEQUENCE [LARGE SCALE GENOMIC DNA]</scope>
    <source>
        <strain evidence="5">Cal35</strain>
    </source>
</reference>
<dbReference type="GO" id="GO:0015562">
    <property type="term" value="F:efflux transmembrane transporter activity"/>
    <property type="evidence" value="ECO:0007669"/>
    <property type="project" value="InterPro"/>
</dbReference>
<dbReference type="OrthoDB" id="9770517at2"/>
<dbReference type="NCBIfam" id="TIGR01845">
    <property type="entry name" value="outer_NodT"/>
    <property type="match status" value="1"/>
</dbReference>
<organism evidence="4 5">
    <name type="scientific">Collimonas arenae</name>
    <dbReference type="NCBI Taxonomy" id="279058"/>
    <lineage>
        <taxon>Bacteria</taxon>
        <taxon>Pseudomonadati</taxon>
        <taxon>Pseudomonadota</taxon>
        <taxon>Betaproteobacteria</taxon>
        <taxon>Burkholderiales</taxon>
        <taxon>Oxalobacteraceae</taxon>
        <taxon>Collimonas</taxon>
    </lineage>
</organism>
<protein>
    <submittedName>
        <fullName evidence="4">RND efflux system</fullName>
    </submittedName>
</protein>
<dbReference type="RefSeq" id="WP_038484370.1">
    <property type="nucleotide sequence ID" value="NZ_CP009962.1"/>
</dbReference>
<feature type="coiled-coil region" evidence="3">
    <location>
        <begin position="226"/>
        <end position="253"/>
    </location>
</feature>
<keyword evidence="5" id="KW-1185">Reference proteome</keyword>
<dbReference type="STRING" id="279058.LT85_0272"/>
<name>A0A0A1F995_9BURK</name>
<keyword evidence="2" id="KW-0472">Membrane</keyword>
<dbReference type="Gene3D" id="1.20.1600.10">
    <property type="entry name" value="Outer membrane efflux proteins (OEP)"/>
    <property type="match status" value="1"/>
</dbReference>
<keyword evidence="2" id="KW-0449">Lipoprotein</keyword>
<sequence>MNTPRRLALVSAVVWLAGCASGPDYKKPDIEMPAAWQFEEPFHIATPNDGALKGNWWETFQDARLNQLEQLALTQNQTLRIAATRLEQARQQVTVSAAGLFPQVSLQAGAARQKISANRPLSAYGTPSQSTVQNNFQLGFAVSYEADLFGRVRRTVEQARASSEQAGADFENAKLVLMSELAADYFNLRELDAEIDVVRQGIALQQKSLEFITDRHDLGVASGLDLAQQQALLDASKTQLELLQNQRMQYEHALATMTGTPAPQFKLEPALTLMTAVLSPLPVGLPSDLLQRRPDVASAERAVAAANAGIGVARAAYFPTILLQPNGGWDSNQIGNLLSAPSLLWSLGTSITQNLFDAGKTRAGVKIAEAGYTAAVANYRQTVLVAMQEVEDGIDGLAVLGRAGKQAEASVHSSQRVLDLANDRYTGGLDTYLDVITAQQTLLTNQRQMVQINGQRMLTSVYLVKALGGGWQGDTAQAAR</sequence>
<dbReference type="InterPro" id="IPR003423">
    <property type="entry name" value="OMP_efflux"/>
</dbReference>
<keyword evidence="2" id="KW-0564">Palmitate</keyword>
<dbReference type="Gene3D" id="2.20.200.10">
    <property type="entry name" value="Outer membrane efflux proteins (OEP)"/>
    <property type="match status" value="1"/>
</dbReference>
<dbReference type="EMBL" id="CP009962">
    <property type="protein sequence ID" value="AIY39432.1"/>
    <property type="molecule type" value="Genomic_DNA"/>
</dbReference>
<dbReference type="PANTHER" id="PTHR30203:SF33">
    <property type="entry name" value="BLR4455 PROTEIN"/>
    <property type="match status" value="1"/>
</dbReference>
<dbReference type="KEGG" id="care:LT85_0272"/>
<dbReference type="GO" id="GO:0005886">
    <property type="term" value="C:plasma membrane"/>
    <property type="evidence" value="ECO:0007669"/>
    <property type="project" value="UniProtKB-SubCell"/>
</dbReference>
<dbReference type="AlphaFoldDB" id="A0A0A1F995"/>
<dbReference type="PANTHER" id="PTHR30203">
    <property type="entry name" value="OUTER MEMBRANE CATION EFFLUX PROTEIN"/>
    <property type="match status" value="1"/>
</dbReference>
<dbReference type="PROSITE" id="PS51257">
    <property type="entry name" value="PROKAR_LIPOPROTEIN"/>
    <property type="match status" value="1"/>
</dbReference>
<keyword evidence="2" id="KW-1134">Transmembrane beta strand</keyword>
<evidence type="ECO:0000256" key="3">
    <source>
        <dbReference type="SAM" id="Coils"/>
    </source>
</evidence>
<evidence type="ECO:0000313" key="5">
    <source>
        <dbReference type="Proteomes" id="UP000030302"/>
    </source>
</evidence>
<keyword evidence="2" id="KW-0812">Transmembrane</keyword>
<dbReference type="Pfam" id="PF02321">
    <property type="entry name" value="OEP"/>
    <property type="match status" value="2"/>
</dbReference>
<gene>
    <name evidence="4" type="primary">cmeC</name>
    <name evidence="4" type="ORF">LT85_0272</name>
</gene>
<proteinExistence type="inferred from homology"/>
<comment type="subcellular location">
    <subcellularLocation>
        <location evidence="2">Cell membrane</location>
        <topology evidence="2">Lipid-anchor</topology>
    </subcellularLocation>
</comment>
<dbReference type="HOGENOM" id="CLU_012817_13_1_4"/>
<comment type="similarity">
    <text evidence="1 2">Belongs to the outer membrane factor (OMF) (TC 1.B.17) family.</text>
</comment>